<dbReference type="InterPro" id="IPR011053">
    <property type="entry name" value="Single_hybrid_motif"/>
</dbReference>
<evidence type="ECO:0000313" key="7">
    <source>
        <dbReference type="Proteomes" id="UP000005270"/>
    </source>
</evidence>
<evidence type="ECO:0000259" key="5">
    <source>
        <dbReference type="PROSITE" id="PS50968"/>
    </source>
</evidence>
<dbReference type="PROSITE" id="PS50968">
    <property type="entry name" value="BIOTINYL_LIPOYL"/>
    <property type="match status" value="1"/>
</dbReference>
<dbReference type="InterPro" id="IPR002930">
    <property type="entry name" value="GCV_H"/>
</dbReference>
<dbReference type="InParanoid" id="I3TEN6"/>
<dbReference type="eggNOG" id="arCOG01303">
    <property type="taxonomic scope" value="Archaea"/>
</dbReference>
<dbReference type="FunCoup" id="I3TEN6">
    <property type="interactions" value="95"/>
</dbReference>
<dbReference type="PANTHER" id="PTHR11715:SF3">
    <property type="entry name" value="GLYCINE CLEAVAGE SYSTEM H PROTEIN-RELATED"/>
    <property type="match status" value="1"/>
</dbReference>
<proteinExistence type="inferred from homology"/>
<keyword evidence="7" id="KW-1185">Reference proteome</keyword>
<dbReference type="InterPro" id="IPR033753">
    <property type="entry name" value="GCV_H/Fam206"/>
</dbReference>
<dbReference type="OrthoDB" id="9810at2157"/>
<dbReference type="NCBIfam" id="TIGR00527">
    <property type="entry name" value="gcvH"/>
    <property type="match status" value="1"/>
</dbReference>
<gene>
    <name evidence="3" type="primary">gcvH</name>
    <name evidence="6" type="ordered locus">TCELL_0800</name>
</gene>
<evidence type="ECO:0000313" key="6">
    <source>
        <dbReference type="EMBL" id="AFK51224.1"/>
    </source>
</evidence>
<accession>I3TEN6</accession>
<evidence type="ECO:0000256" key="2">
    <source>
        <dbReference type="ARBA" id="ARBA00022823"/>
    </source>
</evidence>
<dbReference type="HOGENOM" id="CLU_097408_2_2_2"/>
<dbReference type="Gene3D" id="2.40.50.100">
    <property type="match status" value="1"/>
</dbReference>
<reference evidence="6 7" key="1">
    <citation type="journal article" date="2012" name="J. Bacteriol.">
        <title>Complete genome sequence of the hyperthermophilic cellulolytic Crenarchaeon 'Thermogladius cellulolyticus' 1633.</title>
        <authorList>
            <person name="Mardanov A.V."/>
            <person name="Kochetkova T.V."/>
            <person name="Beletsky A.V."/>
            <person name="Bonch-Osmolovskaya E.A."/>
            <person name="Ravin N.V."/>
            <person name="Skryabin K.G."/>
        </authorList>
    </citation>
    <scope>NUCLEOTIDE SEQUENCE [LARGE SCALE GENOMIC DNA]</scope>
    <source>
        <strain evidence="7">DSM 22663 / VKM B-2946 / 1633</strain>
    </source>
</reference>
<evidence type="ECO:0000256" key="4">
    <source>
        <dbReference type="PIRSR" id="PIRSR617453-50"/>
    </source>
</evidence>
<comment type="function">
    <text evidence="3">The glycine cleavage system catalyzes the degradation of glycine. The H protein shuttles the methylamine group of glycine from the P protein to the T protein.</text>
</comment>
<evidence type="ECO:0000256" key="3">
    <source>
        <dbReference type="HAMAP-Rule" id="MF_00272"/>
    </source>
</evidence>
<dbReference type="InterPro" id="IPR000089">
    <property type="entry name" value="Biotin_lipoyl"/>
</dbReference>
<dbReference type="STRING" id="1184251.TCELL_0800"/>
<evidence type="ECO:0000256" key="1">
    <source>
        <dbReference type="ARBA" id="ARBA00009249"/>
    </source>
</evidence>
<dbReference type="HAMAP" id="MF_00272">
    <property type="entry name" value="GcvH"/>
    <property type="match status" value="1"/>
</dbReference>
<dbReference type="Proteomes" id="UP000005270">
    <property type="component" value="Chromosome"/>
</dbReference>
<dbReference type="KEGG" id="thg:TCELL_0800"/>
<dbReference type="GO" id="GO:0005960">
    <property type="term" value="C:glycine cleavage complex"/>
    <property type="evidence" value="ECO:0007669"/>
    <property type="project" value="InterPro"/>
</dbReference>
<name>I3TEN6_THEC1</name>
<comment type="similarity">
    <text evidence="1 3">Belongs to the GcvH family.</text>
</comment>
<dbReference type="NCBIfam" id="NF002270">
    <property type="entry name" value="PRK01202.1"/>
    <property type="match status" value="1"/>
</dbReference>
<dbReference type="GeneID" id="13013117"/>
<dbReference type="SUPFAM" id="SSF51230">
    <property type="entry name" value="Single hybrid motif"/>
    <property type="match status" value="1"/>
</dbReference>
<protein>
    <recommendedName>
        <fullName evidence="3">Probable glycine cleavage system H protein</fullName>
    </recommendedName>
</protein>
<dbReference type="CDD" id="cd06848">
    <property type="entry name" value="GCS_H"/>
    <property type="match status" value="1"/>
</dbReference>
<dbReference type="GO" id="GO:0009249">
    <property type="term" value="P:protein lipoylation"/>
    <property type="evidence" value="ECO:0007669"/>
    <property type="project" value="TreeGrafter"/>
</dbReference>
<dbReference type="EMBL" id="CP003531">
    <property type="protein sequence ID" value="AFK51224.1"/>
    <property type="molecule type" value="Genomic_DNA"/>
</dbReference>
<feature type="modified residue" description="N6-lipoyllysine" evidence="3 4">
    <location>
        <position position="80"/>
    </location>
</feature>
<feature type="domain" description="Lipoyl-binding" evidence="5">
    <location>
        <begin position="39"/>
        <end position="121"/>
    </location>
</feature>
<dbReference type="InterPro" id="IPR017453">
    <property type="entry name" value="GCV_H_sub"/>
</dbReference>
<dbReference type="PANTHER" id="PTHR11715">
    <property type="entry name" value="GLYCINE CLEAVAGE SYSTEM H PROTEIN"/>
    <property type="match status" value="1"/>
</dbReference>
<organism evidence="6 7">
    <name type="scientific">Thermogladius calderae (strain DSM 22663 / VKM B-2946 / 1633)</name>
    <dbReference type="NCBI Taxonomy" id="1184251"/>
    <lineage>
        <taxon>Archaea</taxon>
        <taxon>Thermoproteota</taxon>
        <taxon>Thermoprotei</taxon>
        <taxon>Desulfurococcales</taxon>
        <taxon>Desulfurococcaceae</taxon>
        <taxon>Thermogladius</taxon>
    </lineage>
</organism>
<dbReference type="RefSeq" id="WP_014737474.1">
    <property type="nucleotide sequence ID" value="NC_017954.1"/>
</dbReference>
<dbReference type="Pfam" id="PF01597">
    <property type="entry name" value="GCV_H"/>
    <property type="match status" value="1"/>
</dbReference>
<sequence length="146" mass="16219">MGSVSSGEIVVEVGKKKYVVKTDRLYTESDEWIKVEGNKGIVGVTDYAQKELRDIVGVELPEVGTEVKKGKAVGSLDSVKATSHYYAPVSGVVTRVNEKLTDTPELINKDPYGEGWIFELEIKDLNELNSLLKPEAYAEKIRRHAH</sequence>
<comment type="subunit">
    <text evidence="3">The glycine cleavage system is composed of four proteins: P, T, L and H.</text>
</comment>
<comment type="cofactor">
    <cofactor evidence="3">
        <name>(R)-lipoate</name>
        <dbReference type="ChEBI" id="CHEBI:83088"/>
    </cofactor>
    <text evidence="3">Binds 1 lipoyl cofactor covalently.</text>
</comment>
<dbReference type="AlphaFoldDB" id="I3TEN6"/>
<dbReference type="GO" id="GO:0019464">
    <property type="term" value="P:glycine decarboxylation via glycine cleavage system"/>
    <property type="evidence" value="ECO:0007669"/>
    <property type="project" value="UniProtKB-UniRule"/>
</dbReference>
<keyword evidence="2 3" id="KW-0450">Lipoyl</keyword>
<dbReference type="GO" id="GO:0005737">
    <property type="term" value="C:cytoplasm"/>
    <property type="evidence" value="ECO:0007669"/>
    <property type="project" value="TreeGrafter"/>
</dbReference>